<comment type="caution">
    <text evidence="1">The sequence shown here is derived from an EMBL/GenBank/DDBJ whole genome shotgun (WGS) entry which is preliminary data.</text>
</comment>
<accession>A0A936Z854</accession>
<organism evidence="1 2">
    <name type="scientific">Microvirga aerilata</name>
    <dbReference type="NCBI Taxonomy" id="670292"/>
    <lineage>
        <taxon>Bacteria</taxon>
        <taxon>Pseudomonadati</taxon>
        <taxon>Pseudomonadota</taxon>
        <taxon>Alphaproteobacteria</taxon>
        <taxon>Hyphomicrobiales</taxon>
        <taxon>Methylobacteriaceae</taxon>
        <taxon>Microvirga</taxon>
    </lineage>
</organism>
<evidence type="ECO:0000313" key="1">
    <source>
        <dbReference type="EMBL" id="MBL0402490.1"/>
    </source>
</evidence>
<reference evidence="1" key="1">
    <citation type="submission" date="2021-01" db="EMBL/GenBank/DDBJ databases">
        <title>Microvirga sp.</title>
        <authorList>
            <person name="Kim M.K."/>
        </authorList>
    </citation>
    <scope>NUCLEOTIDE SEQUENCE</scope>
    <source>
        <strain evidence="1">5420S-16</strain>
    </source>
</reference>
<dbReference type="EMBL" id="JAEQMY010000001">
    <property type="protein sequence ID" value="MBL0402490.1"/>
    <property type="molecule type" value="Genomic_DNA"/>
</dbReference>
<name>A0A936Z854_9HYPH</name>
<dbReference type="RefSeq" id="WP_202055174.1">
    <property type="nucleotide sequence ID" value="NZ_JAEQMY010000001.1"/>
</dbReference>
<dbReference type="AlphaFoldDB" id="A0A936Z854"/>
<sequence length="65" mass="6852">MFDQVVEVSEAFRQSAAQMQGSLRMAMKGCPECGTSHMIASPGLGICADCGSSLRVLPDPQDPHA</sequence>
<keyword evidence="2" id="KW-1185">Reference proteome</keyword>
<protein>
    <submittedName>
        <fullName evidence="1">Uncharacterized protein</fullName>
    </submittedName>
</protein>
<gene>
    <name evidence="1" type="ORF">JKG68_00740</name>
</gene>
<proteinExistence type="predicted"/>
<evidence type="ECO:0000313" key="2">
    <source>
        <dbReference type="Proteomes" id="UP000605848"/>
    </source>
</evidence>
<dbReference type="Proteomes" id="UP000605848">
    <property type="component" value="Unassembled WGS sequence"/>
</dbReference>